<accession>A0ACC2UF47</accession>
<reference evidence="1" key="1">
    <citation type="submission" date="2022-04" db="EMBL/GenBank/DDBJ databases">
        <title>Genome of the entomopathogenic fungus Entomophthora muscae.</title>
        <authorList>
            <person name="Elya C."/>
            <person name="Lovett B.R."/>
            <person name="Lee E."/>
            <person name="Macias A.M."/>
            <person name="Hajek A.E."/>
            <person name="De Bivort B.L."/>
            <person name="Kasson M.T."/>
            <person name="De Fine Licht H.H."/>
            <person name="Stajich J.E."/>
        </authorList>
    </citation>
    <scope>NUCLEOTIDE SEQUENCE</scope>
    <source>
        <strain evidence="1">Berkeley</strain>
    </source>
</reference>
<dbReference type="EMBL" id="QTSX02000773">
    <property type="protein sequence ID" value="KAJ9085261.1"/>
    <property type="molecule type" value="Genomic_DNA"/>
</dbReference>
<organism evidence="1 2">
    <name type="scientific">Entomophthora muscae</name>
    <dbReference type="NCBI Taxonomy" id="34485"/>
    <lineage>
        <taxon>Eukaryota</taxon>
        <taxon>Fungi</taxon>
        <taxon>Fungi incertae sedis</taxon>
        <taxon>Zoopagomycota</taxon>
        <taxon>Entomophthoromycotina</taxon>
        <taxon>Entomophthoromycetes</taxon>
        <taxon>Entomophthorales</taxon>
        <taxon>Entomophthoraceae</taxon>
        <taxon>Entomophthora</taxon>
    </lineage>
</organism>
<name>A0ACC2UF47_9FUNG</name>
<proteinExistence type="predicted"/>
<evidence type="ECO:0000313" key="1">
    <source>
        <dbReference type="EMBL" id="KAJ9085261.1"/>
    </source>
</evidence>
<protein>
    <submittedName>
        <fullName evidence="1">Uncharacterized protein</fullName>
    </submittedName>
</protein>
<keyword evidence="2" id="KW-1185">Reference proteome</keyword>
<gene>
    <name evidence="1" type="ORF">DSO57_1015852</name>
</gene>
<comment type="caution">
    <text evidence="1">The sequence shown here is derived from an EMBL/GenBank/DDBJ whole genome shotgun (WGS) entry which is preliminary data.</text>
</comment>
<evidence type="ECO:0000313" key="2">
    <source>
        <dbReference type="Proteomes" id="UP001165960"/>
    </source>
</evidence>
<dbReference type="Proteomes" id="UP001165960">
    <property type="component" value="Unassembled WGS sequence"/>
</dbReference>
<sequence>MANSTGRSHWPLNRDQAQDHKDKDIYEAFVPQQELEFEEIEGLTMLNEEAQKKLEFVIDYLK</sequence>